<proteinExistence type="inferred from homology"/>
<organism evidence="7 8">
    <name type="scientific">[Pasteurella] mairii</name>
    <dbReference type="NCBI Taxonomy" id="757"/>
    <lineage>
        <taxon>Bacteria</taxon>
        <taxon>Pseudomonadati</taxon>
        <taxon>Pseudomonadota</taxon>
        <taxon>Gammaproteobacteria</taxon>
        <taxon>Pasteurellales</taxon>
        <taxon>Pasteurellaceae</taxon>
    </lineage>
</organism>
<keyword evidence="3 6" id="KW-0815">Transposition</keyword>
<protein>
    <recommendedName>
        <fullName evidence="6">Mutator family transposase</fullName>
    </recommendedName>
</protein>
<evidence type="ECO:0000256" key="1">
    <source>
        <dbReference type="ARBA" id="ARBA00002190"/>
    </source>
</evidence>
<comment type="function">
    <text evidence="1 6">Required for the transposition of the insertion element.</text>
</comment>
<keyword evidence="5 6" id="KW-0233">DNA recombination</keyword>
<sequence length="249" mass="29180">MICDESEIEIDTPRDRDGTFEPQLIKKNQTRITGMDEQIIALYAKGLSNQEIVEISKERYNADVSTSLISRVTDSVKKRVLEWQNRPLDAVYPQTKIQLCIVHFVRNSLKYVSWKDYKAVTADLKQAYQAPTEAQARKNLTALSQKWQEKYPLVVRGWEENWANIATFFGYPPDIRKAIYTTNAVESLNSVIRRVIKKRNVFPTDDSVFKVIWLAMKEVSKKWMLPIQNWKQAMNRFMIDFGDRLNDHR</sequence>
<dbReference type="PANTHER" id="PTHR33217">
    <property type="entry name" value="TRANSPOSASE FOR INSERTION SEQUENCE ELEMENT IS1081"/>
    <property type="match status" value="1"/>
</dbReference>
<dbReference type="GO" id="GO:0006313">
    <property type="term" value="P:DNA transposition"/>
    <property type="evidence" value="ECO:0007669"/>
    <property type="project" value="UniProtKB-UniRule"/>
</dbReference>
<dbReference type="PANTHER" id="PTHR33217:SF5">
    <property type="entry name" value="MUTATOR FAMILY TRANSPOSASE"/>
    <property type="match status" value="1"/>
</dbReference>
<reference evidence="7 8" key="1">
    <citation type="submission" date="2018-06" db="EMBL/GenBank/DDBJ databases">
        <authorList>
            <consortium name="Pathogen Informatics"/>
            <person name="Doyle S."/>
        </authorList>
    </citation>
    <scope>NUCLEOTIDE SEQUENCE [LARGE SCALE GENOMIC DNA]</scope>
    <source>
        <strain evidence="7 8">NCTC10699</strain>
    </source>
</reference>
<evidence type="ECO:0000256" key="3">
    <source>
        <dbReference type="ARBA" id="ARBA00022578"/>
    </source>
</evidence>
<dbReference type="GO" id="GO:0003677">
    <property type="term" value="F:DNA binding"/>
    <property type="evidence" value="ECO:0007669"/>
    <property type="project" value="UniProtKB-UniRule"/>
</dbReference>
<evidence type="ECO:0000313" key="7">
    <source>
        <dbReference type="EMBL" id="SUB34714.1"/>
    </source>
</evidence>
<evidence type="ECO:0000313" key="8">
    <source>
        <dbReference type="Proteomes" id="UP000254280"/>
    </source>
</evidence>
<dbReference type="EMBL" id="UGSS01000002">
    <property type="protein sequence ID" value="SUB34714.1"/>
    <property type="molecule type" value="Genomic_DNA"/>
</dbReference>
<keyword evidence="8" id="KW-1185">Reference proteome</keyword>
<evidence type="ECO:0000256" key="6">
    <source>
        <dbReference type="RuleBase" id="RU365089"/>
    </source>
</evidence>
<accession>A0A379B834</accession>
<dbReference type="GO" id="GO:0004803">
    <property type="term" value="F:transposase activity"/>
    <property type="evidence" value="ECO:0007669"/>
    <property type="project" value="UniProtKB-UniRule"/>
</dbReference>
<keyword evidence="4 6" id="KW-0238">DNA-binding</keyword>
<keyword evidence="6" id="KW-0814">Transposable element</keyword>
<dbReference type="Proteomes" id="UP000254280">
    <property type="component" value="Unassembled WGS sequence"/>
</dbReference>
<dbReference type="InterPro" id="IPR001207">
    <property type="entry name" value="Transposase_mutator"/>
</dbReference>
<comment type="similarity">
    <text evidence="2 6">Belongs to the transposase mutator family.</text>
</comment>
<dbReference type="AlphaFoldDB" id="A0A379B834"/>
<dbReference type="Pfam" id="PF00872">
    <property type="entry name" value="Transposase_mut"/>
    <property type="match status" value="1"/>
</dbReference>
<gene>
    <name evidence="7" type="ORF">NCTC10699_02396</name>
</gene>
<name>A0A379B834_9PAST</name>
<evidence type="ECO:0000256" key="2">
    <source>
        <dbReference type="ARBA" id="ARBA00010961"/>
    </source>
</evidence>
<evidence type="ECO:0000256" key="5">
    <source>
        <dbReference type="ARBA" id="ARBA00023172"/>
    </source>
</evidence>
<evidence type="ECO:0000256" key="4">
    <source>
        <dbReference type="ARBA" id="ARBA00023125"/>
    </source>
</evidence>